<dbReference type="KEGG" id="ctm:Cabther_A1481"/>
<dbReference type="AlphaFoldDB" id="G2LHG8"/>
<sequence length="208" mass="23790">MLYELQSSLIGENPYPMKSGWDYVLTSLDRGKMFTEELSEPEKISVLLSIVGTRLSNDSLTRFLDALGLYAYQGYQLRTQIILLSKIHLLPYKIFHQLQKQEVSTFALRRIARITDLKLVICLSKALYLGDSEEMLTWLEEKSDSAKKLLSPILRGHHILKMGMTPGPKVGKLLRQLHEHQIDEKVKNFVEAQQLAKSLLCKRVSSDS</sequence>
<dbReference type="HOGENOM" id="CLU_1319022_0_0_0"/>
<protein>
    <submittedName>
        <fullName evidence="1">Uncharacterized protein</fullName>
    </submittedName>
</protein>
<name>G2LHG8_CHLTF</name>
<evidence type="ECO:0000313" key="2">
    <source>
        <dbReference type="Proteomes" id="UP000006791"/>
    </source>
</evidence>
<dbReference type="EMBL" id="CP002514">
    <property type="protein sequence ID" value="AEP12231.1"/>
    <property type="molecule type" value="Genomic_DNA"/>
</dbReference>
<dbReference type="STRING" id="981222.Cabther_A1481"/>
<dbReference type="SUPFAM" id="SSF81891">
    <property type="entry name" value="Poly A polymerase C-terminal region-like"/>
    <property type="match status" value="1"/>
</dbReference>
<dbReference type="Proteomes" id="UP000006791">
    <property type="component" value="Chromosome 1"/>
</dbReference>
<keyword evidence="2" id="KW-1185">Reference proteome</keyword>
<gene>
    <name evidence="1" type="ordered locus">Cabther_A1481</name>
</gene>
<organism evidence="1 2">
    <name type="scientific">Chloracidobacterium thermophilum (strain B)</name>
    <dbReference type="NCBI Taxonomy" id="981222"/>
    <lineage>
        <taxon>Bacteria</taxon>
        <taxon>Pseudomonadati</taxon>
        <taxon>Acidobacteriota</taxon>
        <taxon>Terriglobia</taxon>
        <taxon>Terriglobales</taxon>
        <taxon>Acidobacteriaceae</taxon>
        <taxon>Chloracidobacterium</taxon>
    </lineage>
</organism>
<accession>G2LHG8</accession>
<evidence type="ECO:0000313" key="1">
    <source>
        <dbReference type="EMBL" id="AEP12231.1"/>
    </source>
</evidence>
<proteinExistence type="predicted"/>
<dbReference type="Gene3D" id="1.10.3090.10">
    <property type="entry name" value="cca-adding enzyme, domain 2"/>
    <property type="match status" value="1"/>
</dbReference>
<reference evidence="1 2" key="1">
    <citation type="journal article" date="2012" name="Environ. Microbiol.">
        <title>Complete genome of Candidatus Chloracidobacterium thermophilum, a chlorophyll-based photoheterotroph belonging to the phylum Acidobacteria.</title>
        <authorList>
            <person name="Garcia Costas A.M."/>
            <person name="Liu Z."/>
            <person name="Tomsho L.P."/>
            <person name="Schuster S.C."/>
            <person name="Ward D.M."/>
            <person name="Bryant D.A."/>
        </authorList>
    </citation>
    <scope>NUCLEOTIDE SEQUENCE [LARGE SCALE GENOMIC DNA]</scope>
    <source>
        <strain evidence="1 2">B</strain>
    </source>
</reference>